<evidence type="ECO:0000313" key="2">
    <source>
        <dbReference type="Proteomes" id="UP000250140"/>
    </source>
</evidence>
<gene>
    <name evidence="1" type="ORF">AOQ84DRAFT_163174</name>
</gene>
<evidence type="ECO:0000313" key="1">
    <source>
        <dbReference type="EMBL" id="OCL02995.1"/>
    </source>
</evidence>
<protein>
    <submittedName>
        <fullName evidence="1">Uncharacterized protein</fullName>
    </submittedName>
</protein>
<dbReference type="EMBL" id="KV750837">
    <property type="protein sequence ID" value="OCL02995.1"/>
    <property type="molecule type" value="Genomic_DNA"/>
</dbReference>
<name>A0A8E2EQI2_9PEZI</name>
<dbReference type="Proteomes" id="UP000250140">
    <property type="component" value="Unassembled WGS sequence"/>
</dbReference>
<sequence length="129" mass="14241">MTTTAITGYPIYIPPFTTSTNLGPLPPTSFPPECLSTLWDMNTYGLGMPWTYETQGCAIKTCCPYGKQYTEAWAWMTSYYSPGVCPSQYRACKPPASPSALSSAEGETIAFCCPNNYGCPQTGDFYQFW</sequence>
<keyword evidence="2" id="KW-1185">Reference proteome</keyword>
<dbReference type="AlphaFoldDB" id="A0A8E2EQI2"/>
<proteinExistence type="predicted"/>
<dbReference type="OrthoDB" id="3792810at2759"/>
<reference evidence="1 2" key="1">
    <citation type="journal article" date="2016" name="Nat. Commun.">
        <title>Ectomycorrhizal ecology is imprinted in the genome of the dominant symbiotic fungus Cenococcum geophilum.</title>
        <authorList>
            <consortium name="DOE Joint Genome Institute"/>
            <person name="Peter M."/>
            <person name="Kohler A."/>
            <person name="Ohm R.A."/>
            <person name="Kuo A."/>
            <person name="Krutzmann J."/>
            <person name="Morin E."/>
            <person name="Arend M."/>
            <person name="Barry K.W."/>
            <person name="Binder M."/>
            <person name="Choi C."/>
            <person name="Clum A."/>
            <person name="Copeland A."/>
            <person name="Grisel N."/>
            <person name="Haridas S."/>
            <person name="Kipfer T."/>
            <person name="LaButti K."/>
            <person name="Lindquist E."/>
            <person name="Lipzen A."/>
            <person name="Maire R."/>
            <person name="Meier B."/>
            <person name="Mihaltcheva S."/>
            <person name="Molinier V."/>
            <person name="Murat C."/>
            <person name="Poggeler S."/>
            <person name="Quandt C.A."/>
            <person name="Sperisen C."/>
            <person name="Tritt A."/>
            <person name="Tisserant E."/>
            <person name="Crous P.W."/>
            <person name="Henrissat B."/>
            <person name="Nehls U."/>
            <person name="Egli S."/>
            <person name="Spatafora J.W."/>
            <person name="Grigoriev I.V."/>
            <person name="Martin F.M."/>
        </authorList>
    </citation>
    <scope>NUCLEOTIDE SEQUENCE [LARGE SCALE GENOMIC DNA]</scope>
    <source>
        <strain evidence="1 2">CBS 207.34</strain>
    </source>
</reference>
<accession>A0A8E2EQI2</accession>
<organism evidence="1 2">
    <name type="scientific">Glonium stellatum</name>
    <dbReference type="NCBI Taxonomy" id="574774"/>
    <lineage>
        <taxon>Eukaryota</taxon>
        <taxon>Fungi</taxon>
        <taxon>Dikarya</taxon>
        <taxon>Ascomycota</taxon>
        <taxon>Pezizomycotina</taxon>
        <taxon>Dothideomycetes</taxon>
        <taxon>Pleosporomycetidae</taxon>
        <taxon>Gloniales</taxon>
        <taxon>Gloniaceae</taxon>
        <taxon>Glonium</taxon>
    </lineage>
</organism>